<dbReference type="InterPro" id="IPR006162">
    <property type="entry name" value="Ppantetheine_attach_site"/>
</dbReference>
<dbReference type="Pfam" id="PF13193">
    <property type="entry name" value="AMP-binding_C"/>
    <property type="match status" value="1"/>
</dbReference>
<dbReference type="FunFam" id="1.10.1200.10:FF:000005">
    <property type="entry name" value="Nonribosomal peptide synthetase 1"/>
    <property type="match status" value="1"/>
</dbReference>
<comment type="similarity">
    <text evidence="2">Belongs to the ATP-dependent AMP-binding enzyme family.</text>
</comment>
<evidence type="ECO:0000259" key="5">
    <source>
        <dbReference type="PROSITE" id="PS50075"/>
    </source>
</evidence>
<dbReference type="PROSITE" id="PS50075">
    <property type="entry name" value="CARRIER"/>
    <property type="match status" value="1"/>
</dbReference>
<dbReference type="Pfam" id="PF00550">
    <property type="entry name" value="PP-binding"/>
    <property type="match status" value="1"/>
</dbReference>
<evidence type="ECO:0000256" key="4">
    <source>
        <dbReference type="ARBA" id="ARBA00022553"/>
    </source>
</evidence>
<evidence type="ECO:0000256" key="3">
    <source>
        <dbReference type="ARBA" id="ARBA00022450"/>
    </source>
</evidence>
<dbReference type="CDD" id="cd19531">
    <property type="entry name" value="LCL_NRPS-like"/>
    <property type="match status" value="1"/>
</dbReference>
<dbReference type="FunFam" id="3.30.300.30:FF:000010">
    <property type="entry name" value="Enterobactin synthetase component F"/>
    <property type="match status" value="1"/>
</dbReference>
<dbReference type="FunFam" id="3.30.559.10:FF:000012">
    <property type="entry name" value="Non-ribosomal peptide synthetase"/>
    <property type="match status" value="1"/>
</dbReference>
<reference evidence="6 7" key="1">
    <citation type="submission" date="2018-08" db="EMBL/GenBank/DDBJ databases">
        <title>Recombination of ecologically and evolutionarily significant loci maintains genetic cohesion in the Pseudomonas syringae species complex.</title>
        <authorList>
            <person name="Dillon M."/>
            <person name="Thakur S."/>
            <person name="Almeida R.N.D."/>
            <person name="Weir B.S."/>
            <person name="Guttman D.S."/>
        </authorList>
    </citation>
    <scope>NUCLEOTIDE SEQUENCE [LARGE SCALE GENOMIC DNA]</scope>
    <source>
        <strain evidence="6 7">ICMP 13685</strain>
    </source>
</reference>
<feature type="non-terminal residue" evidence="6">
    <location>
        <position position="527"/>
    </location>
</feature>
<dbReference type="PANTHER" id="PTHR45527:SF1">
    <property type="entry name" value="FATTY ACID SYNTHASE"/>
    <property type="match status" value="1"/>
</dbReference>
<evidence type="ECO:0000256" key="2">
    <source>
        <dbReference type="ARBA" id="ARBA00006432"/>
    </source>
</evidence>
<dbReference type="GO" id="GO:0043041">
    <property type="term" value="P:amino acid activation for nonribosomal peptide biosynthetic process"/>
    <property type="evidence" value="ECO:0007669"/>
    <property type="project" value="TreeGrafter"/>
</dbReference>
<dbReference type="Gene3D" id="3.30.300.30">
    <property type="match status" value="1"/>
</dbReference>
<dbReference type="Gene3D" id="3.30.559.30">
    <property type="entry name" value="Nonribosomal peptide synthetase, condensation domain"/>
    <property type="match status" value="1"/>
</dbReference>
<dbReference type="GO" id="GO:0003824">
    <property type="term" value="F:catalytic activity"/>
    <property type="evidence" value="ECO:0007669"/>
    <property type="project" value="InterPro"/>
</dbReference>
<dbReference type="Pfam" id="PF00668">
    <property type="entry name" value="Condensation"/>
    <property type="match status" value="1"/>
</dbReference>
<dbReference type="InterPro" id="IPR025110">
    <property type="entry name" value="AMP-bd_C"/>
</dbReference>
<dbReference type="InterPro" id="IPR009081">
    <property type="entry name" value="PP-bd_ACP"/>
</dbReference>
<gene>
    <name evidence="6" type="ORF">ALP70_04905</name>
</gene>
<proteinExistence type="inferred from homology"/>
<keyword evidence="4" id="KW-0597">Phosphoprotein</keyword>
<dbReference type="GO" id="GO:0005829">
    <property type="term" value="C:cytosol"/>
    <property type="evidence" value="ECO:0007669"/>
    <property type="project" value="TreeGrafter"/>
</dbReference>
<dbReference type="PROSITE" id="PS00012">
    <property type="entry name" value="PHOSPHOPANTETHEINE"/>
    <property type="match status" value="1"/>
</dbReference>
<protein>
    <submittedName>
        <fullName evidence="6">Amino acid adenylation</fullName>
    </submittedName>
</protein>
<dbReference type="GO" id="GO:0044550">
    <property type="term" value="P:secondary metabolite biosynthetic process"/>
    <property type="evidence" value="ECO:0007669"/>
    <property type="project" value="TreeGrafter"/>
</dbReference>
<sequence length="527" mass="58384">MYIGGDSVARGYLNQPQLTAERFLRDPFPGQPQARMYRTGDLARWNADGTLEYLGRNDDQVKIRGVRIELGEIESQLGQLPGIEEALVLAREDEPGQPRLVGYFTEHADAPTTTVEQLRTALLARLPGYMVPGALVRLESWPLTANGKVDRRALPVPDRDALSTGEYQAPQGDLENALAQIWSELLQVERVGRHDRFFDLGGHSLLAMRMVSQVRQRLSLELALGDLFADSSLIAVAHCLTAAARSQLPAIDVQPRTGPVPLSSAQQRIWFMAQMEDANSAYNISLGLKLSGPLDSRALTRALERIVARHDSLRSQFSQEDDKAWVQAASATVVPDIGWQDLRGQDAGALQAVTKEEAAQPFDMHRDLPIRGRLLCLAEDRHVLLLTVHHIVADGWSLGVLTRELTALYQAFSQGQDDPLPALTLQYDDYAVWQRNWLDAERLSHQGDYWQQALAGAPVLLTLPTDGPRPAHQDYTGASVTLELDPRLSSDLRTFCHEQSVTPFMLFMGAWAALLTRLSGQEEVVVG</sequence>
<dbReference type="Proteomes" id="UP000269801">
    <property type="component" value="Unassembled WGS sequence"/>
</dbReference>
<dbReference type="Gene3D" id="2.30.38.10">
    <property type="entry name" value="Luciferase, Domain 3"/>
    <property type="match status" value="1"/>
</dbReference>
<dbReference type="EMBL" id="RBSL01000557">
    <property type="protein sequence ID" value="RMS18049.1"/>
    <property type="molecule type" value="Genomic_DNA"/>
</dbReference>
<dbReference type="InterPro" id="IPR001242">
    <property type="entry name" value="Condensation_dom"/>
</dbReference>
<feature type="domain" description="Carrier" evidence="5">
    <location>
        <begin position="169"/>
        <end position="244"/>
    </location>
</feature>
<accession>A0A3M5AY73</accession>
<evidence type="ECO:0000313" key="7">
    <source>
        <dbReference type="Proteomes" id="UP000269801"/>
    </source>
</evidence>
<dbReference type="SUPFAM" id="SSF56801">
    <property type="entry name" value="Acetyl-CoA synthetase-like"/>
    <property type="match status" value="1"/>
</dbReference>
<keyword evidence="3" id="KW-0596">Phosphopantetheine</keyword>
<organism evidence="6 7">
    <name type="scientific">Pseudomonas savastanoi</name>
    <name type="common">Pseudomonas syringae pv. savastanoi</name>
    <dbReference type="NCBI Taxonomy" id="29438"/>
    <lineage>
        <taxon>Bacteria</taxon>
        <taxon>Pseudomonadati</taxon>
        <taxon>Pseudomonadota</taxon>
        <taxon>Gammaproteobacteria</taxon>
        <taxon>Pseudomonadales</taxon>
        <taxon>Pseudomonadaceae</taxon>
        <taxon>Pseudomonas</taxon>
    </lineage>
</organism>
<dbReference type="Gene3D" id="3.30.559.10">
    <property type="entry name" value="Chloramphenicol acetyltransferase-like domain"/>
    <property type="match status" value="1"/>
</dbReference>
<dbReference type="InterPro" id="IPR045851">
    <property type="entry name" value="AMP-bd_C_sf"/>
</dbReference>
<dbReference type="InterPro" id="IPR023213">
    <property type="entry name" value="CAT-like_dom_sf"/>
</dbReference>
<evidence type="ECO:0000256" key="1">
    <source>
        <dbReference type="ARBA" id="ARBA00001957"/>
    </source>
</evidence>
<dbReference type="InterPro" id="IPR036736">
    <property type="entry name" value="ACP-like_sf"/>
</dbReference>
<comment type="cofactor">
    <cofactor evidence="1">
        <name>pantetheine 4'-phosphate</name>
        <dbReference type="ChEBI" id="CHEBI:47942"/>
    </cofactor>
</comment>
<dbReference type="SUPFAM" id="SSF52777">
    <property type="entry name" value="CoA-dependent acyltransferases"/>
    <property type="match status" value="2"/>
</dbReference>
<dbReference type="SUPFAM" id="SSF47336">
    <property type="entry name" value="ACP-like"/>
    <property type="match status" value="1"/>
</dbReference>
<dbReference type="Gene3D" id="1.10.1200.10">
    <property type="entry name" value="ACP-like"/>
    <property type="match status" value="1"/>
</dbReference>
<dbReference type="PANTHER" id="PTHR45527">
    <property type="entry name" value="NONRIBOSOMAL PEPTIDE SYNTHETASE"/>
    <property type="match status" value="1"/>
</dbReference>
<evidence type="ECO:0000313" key="6">
    <source>
        <dbReference type="EMBL" id="RMS18049.1"/>
    </source>
</evidence>
<dbReference type="AlphaFoldDB" id="A0A3M5AY73"/>
<name>A0A3M5AY73_PSESS</name>
<comment type="caution">
    <text evidence="6">The sequence shown here is derived from an EMBL/GenBank/DDBJ whole genome shotgun (WGS) entry which is preliminary data.</text>
</comment>
<dbReference type="GO" id="GO:0031177">
    <property type="term" value="F:phosphopantetheine binding"/>
    <property type="evidence" value="ECO:0007669"/>
    <property type="project" value="TreeGrafter"/>
</dbReference>